<feature type="region of interest" description="Disordered" evidence="1">
    <location>
        <begin position="33"/>
        <end position="70"/>
    </location>
</feature>
<keyword evidence="2" id="KW-1133">Transmembrane helix</keyword>
<dbReference type="AlphaFoldDB" id="A0A0E3UPM5"/>
<keyword evidence="2" id="KW-0472">Membrane</keyword>
<gene>
    <name evidence="3" type="ORF">WQ53_04265</name>
</gene>
<keyword evidence="4" id="KW-1185">Reference proteome</keyword>
<dbReference type="Proteomes" id="UP000033067">
    <property type="component" value="Chromosome"/>
</dbReference>
<evidence type="ECO:0000256" key="2">
    <source>
        <dbReference type="SAM" id="Phobius"/>
    </source>
</evidence>
<reference evidence="3 4" key="1">
    <citation type="journal article" date="2015" name="Genome Announc.">
        <title>Complete Genome Sequence of Pseudoxanthomonas suwonensis Strain J1, a Cellulose-Degrading Bacterium Isolated from Leaf- and Wood-Enriched Soil.</title>
        <authorList>
            <person name="Hou L."/>
            <person name="Jiang J."/>
            <person name="Xu Z."/>
            <person name="Zhou Y."/>
            <person name="Leung F.C."/>
        </authorList>
    </citation>
    <scope>NUCLEOTIDE SEQUENCE [LARGE SCALE GENOMIC DNA]</scope>
    <source>
        <strain evidence="3 4">J1</strain>
    </source>
</reference>
<sequence>MRSIASRWPWLLVVVAVVAAGWWLLRPRTNVPETGAGPTAAAPALERPASPADPDATAIRHPLDPQDMADPALPTLDDSDPAAWAALAELAGDASVLDVLLRDHLIQRLVTMIDNLTERRINQRALAMRALPGEFSVEADAIEDDAADGASLRIAQANARRYEPYVRAFVQADPERLAAAYRRFYPLFQQAYAELGRPDAYFNDRLVEVIDHLLQAPEPAEPPRVVPGAHGKFRFADPALETLSVGQKALVRLAPEQRTQVKQQLRAIRRALARG</sequence>
<dbReference type="OrthoDB" id="5502479at2"/>
<dbReference type="KEGG" id="psuw:WQ53_04265"/>
<keyword evidence="2" id="KW-0812">Transmembrane</keyword>
<dbReference type="EMBL" id="CP011144">
    <property type="protein sequence ID" value="AKC88171.1"/>
    <property type="molecule type" value="Genomic_DNA"/>
</dbReference>
<dbReference type="InterPro" id="IPR021382">
    <property type="entry name" value="DUF3014"/>
</dbReference>
<dbReference type="PATRIC" id="fig|314722.6.peg.890"/>
<dbReference type="RefSeq" id="WP_052633914.1">
    <property type="nucleotide sequence ID" value="NZ_CP011144.1"/>
</dbReference>
<organism evidence="3 4">
    <name type="scientific">Pseudoxanthomonas suwonensis</name>
    <dbReference type="NCBI Taxonomy" id="314722"/>
    <lineage>
        <taxon>Bacteria</taxon>
        <taxon>Pseudomonadati</taxon>
        <taxon>Pseudomonadota</taxon>
        <taxon>Gammaproteobacteria</taxon>
        <taxon>Lysobacterales</taxon>
        <taxon>Lysobacteraceae</taxon>
        <taxon>Pseudoxanthomonas</taxon>
    </lineage>
</organism>
<feature type="compositionally biased region" description="Low complexity" evidence="1">
    <location>
        <begin position="34"/>
        <end position="44"/>
    </location>
</feature>
<feature type="transmembrane region" description="Helical" evidence="2">
    <location>
        <begin position="7"/>
        <end position="25"/>
    </location>
</feature>
<evidence type="ECO:0000313" key="3">
    <source>
        <dbReference type="EMBL" id="AKC88171.1"/>
    </source>
</evidence>
<name>A0A0E3UPM5_9GAMM</name>
<protein>
    <recommendedName>
        <fullName evidence="5">DUF3014 domain-containing protein</fullName>
    </recommendedName>
</protein>
<accession>A0A0E3UPM5</accession>
<dbReference type="Pfam" id="PF11219">
    <property type="entry name" value="DUF3014"/>
    <property type="match status" value="1"/>
</dbReference>
<evidence type="ECO:0000313" key="4">
    <source>
        <dbReference type="Proteomes" id="UP000033067"/>
    </source>
</evidence>
<proteinExistence type="predicted"/>
<evidence type="ECO:0000256" key="1">
    <source>
        <dbReference type="SAM" id="MobiDB-lite"/>
    </source>
</evidence>
<evidence type="ECO:0008006" key="5">
    <source>
        <dbReference type="Google" id="ProtNLM"/>
    </source>
</evidence>